<evidence type="ECO:0000313" key="4">
    <source>
        <dbReference type="Proteomes" id="UP000011750"/>
    </source>
</evidence>
<organism evidence="3 4">
    <name type="scientific">Brassica campestris</name>
    <name type="common">Field mustard</name>
    <dbReference type="NCBI Taxonomy" id="3711"/>
    <lineage>
        <taxon>Eukaryota</taxon>
        <taxon>Viridiplantae</taxon>
        <taxon>Streptophyta</taxon>
        <taxon>Embryophyta</taxon>
        <taxon>Tracheophyta</taxon>
        <taxon>Spermatophyta</taxon>
        <taxon>Magnoliopsida</taxon>
        <taxon>eudicotyledons</taxon>
        <taxon>Gunneridae</taxon>
        <taxon>Pentapetalae</taxon>
        <taxon>rosids</taxon>
        <taxon>malvids</taxon>
        <taxon>Brassicales</taxon>
        <taxon>Brassicaceae</taxon>
        <taxon>Brassiceae</taxon>
        <taxon>Brassica</taxon>
    </lineage>
</organism>
<dbReference type="InterPro" id="IPR026960">
    <property type="entry name" value="RVT-Znf"/>
</dbReference>
<dbReference type="OMA" id="RHCANDR"/>
<feature type="domain" description="Reverse transcriptase zinc-binding" evidence="2">
    <location>
        <begin position="265"/>
        <end position="360"/>
    </location>
</feature>
<dbReference type="InterPro" id="IPR012337">
    <property type="entry name" value="RNaseH-like_sf"/>
</dbReference>
<reference evidence="3" key="3">
    <citation type="submission" date="2023-03" db="UniProtKB">
        <authorList>
            <consortium name="EnsemblPlants"/>
        </authorList>
    </citation>
    <scope>IDENTIFICATION</scope>
    <source>
        <strain evidence="3">cv. Chiifu-401-42</strain>
    </source>
</reference>
<dbReference type="CDD" id="cd06222">
    <property type="entry name" value="RNase_H_like"/>
    <property type="match status" value="1"/>
</dbReference>
<dbReference type="AlphaFoldDB" id="M4EYN4"/>
<dbReference type="PANTHER" id="PTHR33116:SF86">
    <property type="entry name" value="REVERSE TRANSCRIPTASE DOMAIN-CONTAINING PROTEIN"/>
    <property type="match status" value="1"/>
</dbReference>
<dbReference type="Proteomes" id="UP000011750">
    <property type="component" value="Chromosome A02"/>
</dbReference>
<sequence length="620" mass="70361">MYLGLPENICGSKKKVFAYVQDRLNSRVNTWEAKHLSKGGKEVQIKSVAQAVPTFTMSCYLLPQEIHKKLTGAVSRFWWSAKANNRGLHWVAWDKICVPQEKGGLGFRDSHDFNLALLAKQVWRLLIYPDSLLARVLKGRYYRNSNPLRVGKANNPSYGWRSIWTARSVLSESLHRSIGTGADTNVWEDGWIPDGVARPAMPKGPVIDHDLRVHHLLDHETKDWNEPLIRELVAEEDVNKILCIKPSRLGRKDGYIWKHTKSGSYTVRTGYEVISEKRKASIEREVAEPSVTTLKKEVWKLKTSRKIKHFLWQAISGFVTAASRLCDRHCANDRSCIRCGAADETINHILFECPPALQCWALSDIPTHPGLFPCNALFTNVDHLLWRAENLGVSKETLSVFPWLLWYIWKGRNEKLFNGVEISPLDTLQLALSEAKSWQVAQIIPSIEEEAVPEAQGSTGSAEPLQIRTGIRCQVDASWVHEGARSGVGFALWEGANRNLIGLKNCRQSASPLHAEADGLIWAMKTLWDQGYRAMHFETDCAQLLKLIQNVEEWPSMVQELEDIRIHSRKFDQFDISYIPRGMNSRADCLAKAARVRLDFFEFVGVETPVWLAHVASLLE</sequence>
<dbReference type="Gramene" id="Bra033926.1">
    <property type="protein sequence ID" value="Bra033926.1-P"/>
    <property type="gene ID" value="Bra033926"/>
</dbReference>
<dbReference type="EnsemblPlants" id="Bra033926.1">
    <property type="protein sequence ID" value="Bra033926.1-P"/>
    <property type="gene ID" value="Bra033926"/>
</dbReference>
<name>M4EYN4_BRACM</name>
<evidence type="ECO:0000259" key="1">
    <source>
        <dbReference type="Pfam" id="PF13456"/>
    </source>
</evidence>
<dbReference type="eggNOG" id="KOG1075">
    <property type="taxonomic scope" value="Eukaryota"/>
</dbReference>
<dbReference type="InterPro" id="IPR002156">
    <property type="entry name" value="RNaseH_domain"/>
</dbReference>
<dbReference type="STRING" id="51351.M4EYN4"/>
<dbReference type="SUPFAM" id="SSF53098">
    <property type="entry name" value="Ribonuclease H-like"/>
    <property type="match status" value="1"/>
</dbReference>
<reference evidence="3 4" key="2">
    <citation type="journal article" date="2018" name="Hortic Res">
        <title>Improved Brassica rapa reference genome by single-molecule sequencing and chromosome conformation capture technologies.</title>
        <authorList>
            <person name="Zhang L."/>
            <person name="Cai X."/>
            <person name="Wu J."/>
            <person name="Liu M."/>
            <person name="Grob S."/>
            <person name="Cheng F."/>
            <person name="Liang J."/>
            <person name="Cai C."/>
            <person name="Liu Z."/>
            <person name="Liu B."/>
            <person name="Wang F."/>
            <person name="Li S."/>
            <person name="Liu F."/>
            <person name="Li X."/>
            <person name="Cheng L."/>
            <person name="Yang W."/>
            <person name="Li M.H."/>
            <person name="Grossniklaus U."/>
            <person name="Zheng H."/>
            <person name="Wang X."/>
        </authorList>
    </citation>
    <scope>NUCLEOTIDE SEQUENCE [LARGE SCALE GENOMIC DNA]</scope>
    <source>
        <strain evidence="3 4">cv. Chiifu-401-42</strain>
    </source>
</reference>
<dbReference type="PANTHER" id="PTHR33116">
    <property type="entry name" value="REVERSE TRANSCRIPTASE ZINC-BINDING DOMAIN-CONTAINING PROTEIN-RELATED-RELATED"/>
    <property type="match status" value="1"/>
</dbReference>
<dbReference type="InParanoid" id="M4EYN4"/>
<dbReference type="InterPro" id="IPR044730">
    <property type="entry name" value="RNase_H-like_dom_plant"/>
</dbReference>
<dbReference type="Pfam" id="PF13456">
    <property type="entry name" value="RVT_3"/>
    <property type="match status" value="1"/>
</dbReference>
<dbReference type="Pfam" id="PF13966">
    <property type="entry name" value="zf-RVT"/>
    <property type="match status" value="1"/>
</dbReference>
<dbReference type="GO" id="GO:0003676">
    <property type="term" value="F:nucleic acid binding"/>
    <property type="evidence" value="ECO:0007669"/>
    <property type="project" value="InterPro"/>
</dbReference>
<dbReference type="GO" id="GO:0004523">
    <property type="term" value="F:RNA-DNA hybrid ribonuclease activity"/>
    <property type="evidence" value="ECO:0007669"/>
    <property type="project" value="InterPro"/>
</dbReference>
<dbReference type="HOGENOM" id="CLU_000680_14_9_1"/>
<evidence type="ECO:0008006" key="5">
    <source>
        <dbReference type="Google" id="ProtNLM"/>
    </source>
</evidence>
<evidence type="ECO:0000259" key="2">
    <source>
        <dbReference type="Pfam" id="PF13966"/>
    </source>
</evidence>
<accession>M4EYN4</accession>
<reference evidence="3 4" key="1">
    <citation type="journal article" date="2011" name="Nat. Genet.">
        <title>The genome of the mesopolyploid crop species Brassica rapa.</title>
        <authorList>
            <consortium name="Brassica rapa Genome Sequencing Project Consortium"/>
            <person name="Wang X."/>
            <person name="Wang H."/>
            <person name="Wang J."/>
            <person name="Sun R."/>
            <person name="Wu J."/>
            <person name="Liu S."/>
            <person name="Bai Y."/>
            <person name="Mun J.H."/>
            <person name="Bancroft I."/>
            <person name="Cheng F."/>
            <person name="Huang S."/>
            <person name="Li X."/>
            <person name="Hua W."/>
            <person name="Wang J."/>
            <person name="Wang X."/>
            <person name="Freeling M."/>
            <person name="Pires J.C."/>
            <person name="Paterson A.H."/>
            <person name="Chalhoub B."/>
            <person name="Wang B."/>
            <person name="Hayward A."/>
            <person name="Sharpe A.G."/>
            <person name="Park B.S."/>
            <person name="Weisshaar B."/>
            <person name="Liu B."/>
            <person name="Li B."/>
            <person name="Liu B."/>
            <person name="Tong C."/>
            <person name="Song C."/>
            <person name="Duran C."/>
            <person name="Peng C."/>
            <person name="Geng C."/>
            <person name="Koh C."/>
            <person name="Lin C."/>
            <person name="Edwards D."/>
            <person name="Mu D."/>
            <person name="Shen D."/>
            <person name="Soumpourou E."/>
            <person name="Li F."/>
            <person name="Fraser F."/>
            <person name="Conant G."/>
            <person name="Lassalle G."/>
            <person name="King G.J."/>
            <person name="Bonnema G."/>
            <person name="Tang H."/>
            <person name="Wang H."/>
            <person name="Belcram H."/>
            <person name="Zhou H."/>
            <person name="Hirakawa H."/>
            <person name="Abe H."/>
            <person name="Guo H."/>
            <person name="Wang H."/>
            <person name="Jin H."/>
            <person name="Parkin I.A."/>
            <person name="Batley J."/>
            <person name="Kim J.S."/>
            <person name="Just J."/>
            <person name="Li J."/>
            <person name="Xu J."/>
            <person name="Deng J."/>
            <person name="Kim J.A."/>
            <person name="Li J."/>
            <person name="Yu J."/>
            <person name="Meng J."/>
            <person name="Wang J."/>
            <person name="Min J."/>
            <person name="Poulain J."/>
            <person name="Wang J."/>
            <person name="Hatakeyama K."/>
            <person name="Wu K."/>
            <person name="Wang L."/>
            <person name="Fang L."/>
            <person name="Trick M."/>
            <person name="Links M.G."/>
            <person name="Zhao M."/>
            <person name="Jin M."/>
            <person name="Ramchiary N."/>
            <person name="Drou N."/>
            <person name="Berkman P.J."/>
            <person name="Cai Q."/>
            <person name="Huang Q."/>
            <person name="Li R."/>
            <person name="Tabata S."/>
            <person name="Cheng S."/>
            <person name="Zhang S."/>
            <person name="Zhang S."/>
            <person name="Huang S."/>
            <person name="Sato S."/>
            <person name="Sun S."/>
            <person name="Kwon S.J."/>
            <person name="Choi S.R."/>
            <person name="Lee T.H."/>
            <person name="Fan W."/>
            <person name="Zhao X."/>
            <person name="Tan X."/>
            <person name="Xu X."/>
            <person name="Wang Y."/>
            <person name="Qiu Y."/>
            <person name="Yin Y."/>
            <person name="Li Y."/>
            <person name="Du Y."/>
            <person name="Liao Y."/>
            <person name="Lim Y."/>
            <person name="Narusaka Y."/>
            <person name="Wang Y."/>
            <person name="Wang Z."/>
            <person name="Li Z."/>
            <person name="Wang Z."/>
            <person name="Xiong Z."/>
            <person name="Zhang Z."/>
        </authorList>
    </citation>
    <scope>NUCLEOTIDE SEQUENCE [LARGE SCALE GENOMIC DNA]</scope>
    <source>
        <strain evidence="3 4">cv. Chiifu-401-42</strain>
    </source>
</reference>
<evidence type="ECO:0000313" key="3">
    <source>
        <dbReference type="EnsemblPlants" id="Bra033926.1-P"/>
    </source>
</evidence>
<keyword evidence="4" id="KW-1185">Reference proteome</keyword>
<dbReference type="Gene3D" id="3.30.420.10">
    <property type="entry name" value="Ribonuclease H-like superfamily/Ribonuclease H"/>
    <property type="match status" value="1"/>
</dbReference>
<protein>
    <recommendedName>
        <fullName evidence="5">RNase H type-1 domain-containing protein</fullName>
    </recommendedName>
</protein>
<feature type="domain" description="RNase H type-1" evidence="1">
    <location>
        <begin position="475"/>
        <end position="594"/>
    </location>
</feature>
<proteinExistence type="predicted"/>
<dbReference type="InterPro" id="IPR036397">
    <property type="entry name" value="RNaseH_sf"/>
</dbReference>